<reference evidence="1" key="1">
    <citation type="submission" date="2023-10" db="EMBL/GenBank/DDBJ databases">
        <authorList>
            <person name="Sykes E.M.E."/>
            <person name="Khan I.U.H."/>
            <person name="Kumar A."/>
        </authorList>
    </citation>
    <scope>NUCLEOTIDE SEQUENCE</scope>
    <source>
        <strain evidence="1">IK5</strain>
    </source>
</reference>
<dbReference type="RefSeq" id="WP_168407738.1">
    <property type="nucleotide sequence ID" value="NZ_JAAZRE010000001.1"/>
</dbReference>
<comment type="caution">
    <text evidence="1">The sequence shown here is derived from an EMBL/GenBank/DDBJ whole genome shotgun (WGS) entry which is preliminary data.</text>
</comment>
<dbReference type="AlphaFoldDB" id="A0AAW8Z204"/>
<proteinExistence type="predicted"/>
<organism evidence="1 2">
    <name type="scientific">Acinetobacter indicus</name>
    <dbReference type="NCBI Taxonomy" id="756892"/>
    <lineage>
        <taxon>Bacteria</taxon>
        <taxon>Pseudomonadati</taxon>
        <taxon>Pseudomonadota</taxon>
        <taxon>Gammaproteobacteria</taxon>
        <taxon>Moraxellales</taxon>
        <taxon>Moraxellaceae</taxon>
        <taxon>Acinetobacter</taxon>
    </lineage>
</organism>
<name>A0AAW8Z204_9GAMM</name>
<protein>
    <submittedName>
        <fullName evidence="1">Uncharacterized protein</fullName>
    </submittedName>
</protein>
<dbReference type="Proteomes" id="UP001284654">
    <property type="component" value="Unassembled WGS sequence"/>
</dbReference>
<evidence type="ECO:0000313" key="1">
    <source>
        <dbReference type="EMBL" id="MDV4314321.1"/>
    </source>
</evidence>
<accession>A0AAW8Z204</accession>
<dbReference type="EMBL" id="JAWJYY010000001">
    <property type="protein sequence ID" value="MDV4314321.1"/>
    <property type="molecule type" value="Genomic_DNA"/>
</dbReference>
<evidence type="ECO:0000313" key="2">
    <source>
        <dbReference type="Proteomes" id="UP001284654"/>
    </source>
</evidence>
<sequence length="134" mass="14649">MKIISLKNPLQIGLCNKANYRVTGDDLFISVSINAHPLSNDAKVFPFGEIVISRDDKIYTTTRLKKDPGFWDSSNNKAPVGSSTIKLPKPNLSVVKVSVKLGYTAQYNGSVGIVIPTPPTKSYEFSISSFAKKI</sequence>
<gene>
    <name evidence="1" type="ORF">MSG88_00580</name>
</gene>